<protein>
    <submittedName>
        <fullName evidence="2">Uncharacterized protein</fullName>
    </submittedName>
</protein>
<accession>A0ABQ9JNH3</accession>
<sequence>MHPVRGNQLLIGAGFGEKSPDRKSSSRSARDPKRKIDVKNRKHRIRKEPDEEGRNGDFDFSIDSSDGKRSGAAEGEKEQKKS</sequence>
<comment type="caution">
    <text evidence="2">The sequence shown here is derived from an EMBL/GenBank/DDBJ whole genome shotgun (WGS) entry which is preliminary data.</text>
</comment>
<keyword evidence="3" id="KW-1185">Reference proteome</keyword>
<feature type="compositionally biased region" description="Basic and acidic residues" evidence="1">
    <location>
        <begin position="65"/>
        <end position="82"/>
    </location>
</feature>
<reference evidence="2" key="1">
    <citation type="journal article" date="2023" name="Insect Mol. Biol.">
        <title>Genome sequencing provides insights into the evolution of gene families encoding plant cell wall-degrading enzymes in longhorned beetles.</title>
        <authorList>
            <person name="Shin N.R."/>
            <person name="Okamura Y."/>
            <person name="Kirsch R."/>
            <person name="Pauchet Y."/>
        </authorList>
    </citation>
    <scope>NUCLEOTIDE SEQUENCE</scope>
    <source>
        <strain evidence="2">MMC_N1</strain>
    </source>
</reference>
<name>A0ABQ9JNH3_9CUCU</name>
<evidence type="ECO:0000313" key="2">
    <source>
        <dbReference type="EMBL" id="KAJ8978800.1"/>
    </source>
</evidence>
<feature type="region of interest" description="Disordered" evidence="1">
    <location>
        <begin position="1"/>
        <end position="82"/>
    </location>
</feature>
<proteinExistence type="predicted"/>
<gene>
    <name evidence="2" type="ORF">NQ317_015525</name>
</gene>
<dbReference type="Proteomes" id="UP001162164">
    <property type="component" value="Unassembled WGS sequence"/>
</dbReference>
<evidence type="ECO:0000313" key="3">
    <source>
        <dbReference type="Proteomes" id="UP001162164"/>
    </source>
</evidence>
<feature type="compositionally biased region" description="Basic and acidic residues" evidence="1">
    <location>
        <begin position="47"/>
        <end position="57"/>
    </location>
</feature>
<evidence type="ECO:0000256" key="1">
    <source>
        <dbReference type="SAM" id="MobiDB-lite"/>
    </source>
</evidence>
<dbReference type="EMBL" id="JAPWTJ010000403">
    <property type="protein sequence ID" value="KAJ8978800.1"/>
    <property type="molecule type" value="Genomic_DNA"/>
</dbReference>
<feature type="compositionally biased region" description="Basic and acidic residues" evidence="1">
    <location>
        <begin position="18"/>
        <end position="39"/>
    </location>
</feature>
<organism evidence="2 3">
    <name type="scientific">Molorchus minor</name>
    <dbReference type="NCBI Taxonomy" id="1323400"/>
    <lineage>
        <taxon>Eukaryota</taxon>
        <taxon>Metazoa</taxon>
        <taxon>Ecdysozoa</taxon>
        <taxon>Arthropoda</taxon>
        <taxon>Hexapoda</taxon>
        <taxon>Insecta</taxon>
        <taxon>Pterygota</taxon>
        <taxon>Neoptera</taxon>
        <taxon>Endopterygota</taxon>
        <taxon>Coleoptera</taxon>
        <taxon>Polyphaga</taxon>
        <taxon>Cucujiformia</taxon>
        <taxon>Chrysomeloidea</taxon>
        <taxon>Cerambycidae</taxon>
        <taxon>Lamiinae</taxon>
        <taxon>Monochamini</taxon>
        <taxon>Molorchus</taxon>
    </lineage>
</organism>